<keyword evidence="3" id="KW-1185">Reference proteome</keyword>
<feature type="transmembrane region" description="Helical" evidence="1">
    <location>
        <begin position="6"/>
        <end position="29"/>
    </location>
</feature>
<keyword evidence="1" id="KW-1133">Transmembrane helix</keyword>
<evidence type="ECO:0000313" key="2">
    <source>
        <dbReference type="EMBL" id="MBC5622450.1"/>
    </source>
</evidence>
<protein>
    <submittedName>
        <fullName evidence="2">Uncharacterized protein</fullName>
    </submittedName>
</protein>
<reference evidence="2 3" key="1">
    <citation type="submission" date="2020-08" db="EMBL/GenBank/DDBJ databases">
        <title>Genome public.</title>
        <authorList>
            <person name="Liu C."/>
            <person name="Sun Q."/>
        </authorList>
    </citation>
    <scope>NUCLEOTIDE SEQUENCE [LARGE SCALE GENOMIC DNA]</scope>
    <source>
        <strain evidence="2 3">NSJ-56</strain>
    </source>
</reference>
<organism evidence="2 3">
    <name type="scientific">Butyricimonas hominis</name>
    <dbReference type="NCBI Taxonomy" id="2763032"/>
    <lineage>
        <taxon>Bacteria</taxon>
        <taxon>Pseudomonadati</taxon>
        <taxon>Bacteroidota</taxon>
        <taxon>Bacteroidia</taxon>
        <taxon>Bacteroidales</taxon>
        <taxon>Odoribacteraceae</taxon>
        <taxon>Butyricimonas</taxon>
    </lineage>
</organism>
<sequence>MATNLMIYLLICFNFAGKSLVIVDIKILYTSFGIRRRGEGGEECE</sequence>
<name>A0ABR7D4K4_9BACT</name>
<keyword evidence="1" id="KW-0812">Transmembrane</keyword>
<accession>A0ABR7D4K4</accession>
<dbReference type="RefSeq" id="WP_176554862.1">
    <property type="nucleotide sequence ID" value="NZ_JACOOH010000007.1"/>
</dbReference>
<evidence type="ECO:0000313" key="3">
    <source>
        <dbReference type="Proteomes" id="UP000646484"/>
    </source>
</evidence>
<proteinExistence type="predicted"/>
<gene>
    <name evidence="2" type="ORF">H8S64_15240</name>
</gene>
<keyword evidence="1" id="KW-0472">Membrane</keyword>
<evidence type="ECO:0000256" key="1">
    <source>
        <dbReference type="SAM" id="Phobius"/>
    </source>
</evidence>
<comment type="caution">
    <text evidence="2">The sequence shown here is derived from an EMBL/GenBank/DDBJ whole genome shotgun (WGS) entry which is preliminary data.</text>
</comment>
<dbReference type="EMBL" id="JACOOH010000007">
    <property type="protein sequence ID" value="MBC5622450.1"/>
    <property type="molecule type" value="Genomic_DNA"/>
</dbReference>
<dbReference type="Proteomes" id="UP000646484">
    <property type="component" value="Unassembled WGS sequence"/>
</dbReference>